<keyword evidence="2" id="KW-0238">DNA-binding</keyword>
<name>A0A225DU51_9BACT</name>
<feature type="domain" description="HTH arsR-type" evidence="5">
    <location>
        <begin position="1"/>
        <end position="109"/>
    </location>
</feature>
<protein>
    <recommendedName>
        <fullName evidence="5">HTH arsR-type domain-containing protein</fullName>
    </recommendedName>
</protein>
<gene>
    <name evidence="6" type="ORF">FRUB_02733</name>
</gene>
<dbReference type="Pfam" id="PF01022">
    <property type="entry name" value="HTH_5"/>
    <property type="match status" value="1"/>
</dbReference>
<dbReference type="RefSeq" id="WP_088254030.1">
    <property type="nucleotide sequence ID" value="NZ_NIDE01000004.1"/>
</dbReference>
<evidence type="ECO:0000259" key="5">
    <source>
        <dbReference type="PROSITE" id="PS50987"/>
    </source>
</evidence>
<dbReference type="InterPro" id="IPR011991">
    <property type="entry name" value="ArsR-like_HTH"/>
</dbReference>
<dbReference type="SUPFAM" id="SSF46785">
    <property type="entry name" value="Winged helix' DNA-binding domain"/>
    <property type="match status" value="1"/>
</dbReference>
<dbReference type="Gene3D" id="1.10.10.10">
    <property type="entry name" value="Winged helix-like DNA-binding domain superfamily/Winged helix DNA-binding domain"/>
    <property type="match status" value="1"/>
</dbReference>
<dbReference type="PRINTS" id="PR00778">
    <property type="entry name" value="HTHARSR"/>
</dbReference>
<keyword evidence="7" id="KW-1185">Reference proteome</keyword>
<dbReference type="Proteomes" id="UP000214646">
    <property type="component" value="Unassembled WGS sequence"/>
</dbReference>
<reference evidence="7" key="1">
    <citation type="submission" date="2017-06" db="EMBL/GenBank/DDBJ databases">
        <title>Genome analysis of Fimbriiglobus ruber SP5, the first member of the order Planctomycetales with confirmed chitinolytic capability.</title>
        <authorList>
            <person name="Ravin N.V."/>
            <person name="Rakitin A.L."/>
            <person name="Ivanova A.A."/>
            <person name="Beletsky A.V."/>
            <person name="Kulichevskaya I.S."/>
            <person name="Mardanov A.V."/>
            <person name="Dedysh S.N."/>
        </authorList>
    </citation>
    <scope>NUCLEOTIDE SEQUENCE [LARGE SCALE GENOMIC DNA]</scope>
    <source>
        <strain evidence="7">SP5</strain>
    </source>
</reference>
<feature type="region of interest" description="Disordered" evidence="4">
    <location>
        <begin position="106"/>
        <end position="134"/>
    </location>
</feature>
<dbReference type="PANTHER" id="PTHR33154">
    <property type="entry name" value="TRANSCRIPTIONAL REGULATOR, ARSR FAMILY"/>
    <property type="match status" value="1"/>
</dbReference>
<dbReference type="GO" id="GO:0003677">
    <property type="term" value="F:DNA binding"/>
    <property type="evidence" value="ECO:0007669"/>
    <property type="project" value="UniProtKB-KW"/>
</dbReference>
<keyword evidence="3" id="KW-0804">Transcription</keyword>
<dbReference type="NCBIfam" id="NF033788">
    <property type="entry name" value="HTH_metalloreg"/>
    <property type="match status" value="1"/>
</dbReference>
<dbReference type="PROSITE" id="PS50987">
    <property type="entry name" value="HTH_ARSR_2"/>
    <property type="match status" value="1"/>
</dbReference>
<proteinExistence type="predicted"/>
<evidence type="ECO:0000313" key="6">
    <source>
        <dbReference type="EMBL" id="OWK43134.1"/>
    </source>
</evidence>
<evidence type="ECO:0000256" key="2">
    <source>
        <dbReference type="ARBA" id="ARBA00023125"/>
    </source>
</evidence>
<dbReference type="CDD" id="cd00090">
    <property type="entry name" value="HTH_ARSR"/>
    <property type="match status" value="1"/>
</dbReference>
<evidence type="ECO:0000256" key="1">
    <source>
        <dbReference type="ARBA" id="ARBA00023015"/>
    </source>
</evidence>
<dbReference type="InterPro" id="IPR036390">
    <property type="entry name" value="WH_DNA-bd_sf"/>
</dbReference>
<evidence type="ECO:0000313" key="7">
    <source>
        <dbReference type="Proteomes" id="UP000214646"/>
    </source>
</evidence>
<evidence type="ECO:0000256" key="3">
    <source>
        <dbReference type="ARBA" id="ARBA00023163"/>
    </source>
</evidence>
<dbReference type="AlphaFoldDB" id="A0A225DU51"/>
<dbReference type="OrthoDB" id="274095at2"/>
<dbReference type="InterPro" id="IPR036388">
    <property type="entry name" value="WH-like_DNA-bd_sf"/>
</dbReference>
<dbReference type="InterPro" id="IPR051081">
    <property type="entry name" value="HTH_MetalResp_TranReg"/>
</dbReference>
<accession>A0A225DU51</accession>
<dbReference type="GO" id="GO:0003700">
    <property type="term" value="F:DNA-binding transcription factor activity"/>
    <property type="evidence" value="ECO:0007669"/>
    <property type="project" value="InterPro"/>
</dbReference>
<evidence type="ECO:0000256" key="4">
    <source>
        <dbReference type="SAM" id="MobiDB-lite"/>
    </source>
</evidence>
<organism evidence="6 7">
    <name type="scientific">Fimbriiglobus ruber</name>
    <dbReference type="NCBI Taxonomy" id="1908690"/>
    <lineage>
        <taxon>Bacteria</taxon>
        <taxon>Pseudomonadati</taxon>
        <taxon>Planctomycetota</taxon>
        <taxon>Planctomycetia</taxon>
        <taxon>Gemmatales</taxon>
        <taxon>Gemmataceae</taxon>
        <taxon>Fimbriiglobus</taxon>
    </lineage>
</organism>
<dbReference type="InterPro" id="IPR001845">
    <property type="entry name" value="HTH_ArsR_DNA-bd_dom"/>
</dbReference>
<comment type="caution">
    <text evidence="6">The sequence shown here is derived from an EMBL/GenBank/DDBJ whole genome shotgun (WGS) entry which is preliminary data.</text>
</comment>
<sequence length="134" mass="14135">MNHQKARKIADMLAAVGEPTRMLILHRLAEKPYHVGLLAEAVGVPMVNISHHLGVMRQAGLLEDDKEGRRVIYSLSKDIYTPGGEPGVIGTFRIGSFVMTLVRSSGGAGMDGTADPASKPGGGTKAKGSRKKSG</sequence>
<dbReference type="EMBL" id="NIDE01000004">
    <property type="protein sequence ID" value="OWK43134.1"/>
    <property type="molecule type" value="Genomic_DNA"/>
</dbReference>
<keyword evidence="1" id="KW-0805">Transcription regulation</keyword>
<dbReference type="SMART" id="SM00418">
    <property type="entry name" value="HTH_ARSR"/>
    <property type="match status" value="1"/>
</dbReference>
<dbReference type="PANTHER" id="PTHR33154:SF33">
    <property type="entry name" value="TRANSCRIPTIONAL REPRESSOR SDPR"/>
    <property type="match status" value="1"/>
</dbReference>